<feature type="compositionally biased region" description="Basic and acidic residues" evidence="1">
    <location>
        <begin position="1"/>
        <end position="14"/>
    </location>
</feature>
<proteinExistence type="predicted"/>
<protein>
    <submittedName>
        <fullName evidence="3">GPW/gp25 family protein</fullName>
    </submittedName>
</protein>
<dbReference type="InterPro" id="IPR007048">
    <property type="entry name" value="IraD/Gp25-like"/>
</dbReference>
<feature type="domain" description="IraD/Gp25-like" evidence="2">
    <location>
        <begin position="23"/>
        <end position="108"/>
    </location>
</feature>
<keyword evidence="4" id="KW-1185">Reference proteome</keyword>
<dbReference type="Pfam" id="PF04965">
    <property type="entry name" value="GPW_gp25"/>
    <property type="match status" value="1"/>
</dbReference>
<evidence type="ECO:0000313" key="4">
    <source>
        <dbReference type="Proteomes" id="UP001370348"/>
    </source>
</evidence>
<name>A0ABZ2LPR9_9BACT</name>
<dbReference type="Proteomes" id="UP001370348">
    <property type="component" value="Chromosome"/>
</dbReference>
<dbReference type="RefSeq" id="WP_394821381.1">
    <property type="nucleotide sequence ID" value="NZ_CP089984.1"/>
</dbReference>
<organism evidence="3 4">
    <name type="scientific">Pendulispora albinea</name>
    <dbReference type="NCBI Taxonomy" id="2741071"/>
    <lineage>
        <taxon>Bacteria</taxon>
        <taxon>Pseudomonadati</taxon>
        <taxon>Myxococcota</taxon>
        <taxon>Myxococcia</taxon>
        <taxon>Myxococcales</taxon>
        <taxon>Sorangiineae</taxon>
        <taxon>Pendulisporaceae</taxon>
        <taxon>Pendulispora</taxon>
    </lineage>
</organism>
<evidence type="ECO:0000313" key="3">
    <source>
        <dbReference type="EMBL" id="WXB11761.1"/>
    </source>
</evidence>
<evidence type="ECO:0000256" key="1">
    <source>
        <dbReference type="SAM" id="MobiDB-lite"/>
    </source>
</evidence>
<dbReference type="SUPFAM" id="SSF160719">
    <property type="entry name" value="gpW/gp25-like"/>
    <property type="match status" value="1"/>
</dbReference>
<feature type="region of interest" description="Disordered" evidence="1">
    <location>
        <begin position="1"/>
        <end position="21"/>
    </location>
</feature>
<reference evidence="3 4" key="1">
    <citation type="submission" date="2021-12" db="EMBL/GenBank/DDBJ databases">
        <title>Discovery of the Pendulisporaceae a myxobacterial family with distinct sporulation behavior and unique specialized metabolism.</title>
        <authorList>
            <person name="Garcia R."/>
            <person name="Popoff A."/>
            <person name="Bader C.D."/>
            <person name="Loehr J."/>
            <person name="Walesch S."/>
            <person name="Walt C."/>
            <person name="Boldt J."/>
            <person name="Bunk B."/>
            <person name="Haeckl F.J.F.P.J."/>
            <person name="Gunesch A.P."/>
            <person name="Birkelbach J."/>
            <person name="Nuebel U."/>
            <person name="Pietschmann T."/>
            <person name="Bach T."/>
            <person name="Mueller R."/>
        </authorList>
    </citation>
    <scope>NUCLEOTIDE SEQUENCE [LARGE SCALE GENOMIC DNA]</scope>
    <source>
        <strain evidence="3 4">MSr11954</strain>
    </source>
</reference>
<accession>A0ABZ2LPR9</accession>
<gene>
    <name evidence="3" type="ORF">LZC94_28370</name>
</gene>
<evidence type="ECO:0000259" key="2">
    <source>
        <dbReference type="Pfam" id="PF04965"/>
    </source>
</evidence>
<dbReference type="EMBL" id="CP089984">
    <property type="protein sequence ID" value="WXB11761.1"/>
    <property type="molecule type" value="Genomic_DNA"/>
</dbReference>
<sequence length="132" mass="14664">MSALRDIARSEPHRRAPQTSQGELRARLLADIDMLFGTVRGSMPGDLGYGVGDVTSIYQSREDAGKAWCLETQQALRRYVPLLRAPRVTYHTTGKLDLVFRVKIEGAIALGGRELPVAFEASIDPRRAWRIG</sequence>